<sequence>MRAAPMCFSIFQVPRCRIHPLTNLWENFHRIHRNYGNSSSFRMLSSKASGMEGKYSKRWTRRPITTKTEGNKTTQSIKPSQINEESFYSKISTSTTINVNKTEINKIQGTQYFDIRKKIAEDKEFANLMTLIVFDIETTGFSRELDMIIEIALLDLQGGKNSMFQTLVNPDRYVPNAHVHGISTHMVCRPDVPRMEELIPIFKQYVKSREKPGGFVVFVAHNARSFDVPFLVKEFSRCSEEIPPNWRFLDTLLLAREKEKSGGSKLTSGLSLQALRELYGIPLAGSAHRAMSDVKVLSLILQRLTFDLKLSTSDLVQKTFAVSDLNSSKKKKSSR</sequence>
<reference evidence="2" key="1">
    <citation type="journal article" date="2023" name="G3 (Bethesda)">
        <title>Genome assembly and association tests identify interacting loci associated with vigor, precocity, and sex in interspecific pistachio rootstocks.</title>
        <authorList>
            <person name="Palmer W."/>
            <person name="Jacygrad E."/>
            <person name="Sagayaradj S."/>
            <person name="Cavanaugh K."/>
            <person name="Han R."/>
            <person name="Bertier L."/>
            <person name="Beede B."/>
            <person name="Kafkas S."/>
            <person name="Golino D."/>
            <person name="Preece J."/>
            <person name="Michelmore R."/>
        </authorList>
    </citation>
    <scope>NUCLEOTIDE SEQUENCE [LARGE SCALE GENOMIC DNA]</scope>
</reference>
<dbReference type="EMBL" id="CM047909">
    <property type="protein sequence ID" value="KAJ0079845.1"/>
    <property type="molecule type" value="Genomic_DNA"/>
</dbReference>
<keyword evidence="2" id="KW-1185">Reference proteome</keyword>
<proteinExistence type="predicted"/>
<protein>
    <submittedName>
        <fullName evidence="1">Uncharacterized protein</fullName>
    </submittedName>
</protein>
<comment type="caution">
    <text evidence="1">The sequence shown here is derived from an EMBL/GenBank/DDBJ whole genome shotgun (WGS) entry which is preliminary data.</text>
</comment>
<accession>A0ACC1A0N3</accession>
<organism evidence="1 2">
    <name type="scientific">Pistacia atlantica</name>
    <dbReference type="NCBI Taxonomy" id="434234"/>
    <lineage>
        <taxon>Eukaryota</taxon>
        <taxon>Viridiplantae</taxon>
        <taxon>Streptophyta</taxon>
        <taxon>Embryophyta</taxon>
        <taxon>Tracheophyta</taxon>
        <taxon>Spermatophyta</taxon>
        <taxon>Magnoliopsida</taxon>
        <taxon>eudicotyledons</taxon>
        <taxon>Gunneridae</taxon>
        <taxon>Pentapetalae</taxon>
        <taxon>rosids</taxon>
        <taxon>malvids</taxon>
        <taxon>Sapindales</taxon>
        <taxon>Anacardiaceae</taxon>
        <taxon>Pistacia</taxon>
    </lineage>
</organism>
<dbReference type="Proteomes" id="UP001164250">
    <property type="component" value="Chromosome 13"/>
</dbReference>
<evidence type="ECO:0000313" key="1">
    <source>
        <dbReference type="EMBL" id="KAJ0079845.1"/>
    </source>
</evidence>
<evidence type="ECO:0000313" key="2">
    <source>
        <dbReference type="Proteomes" id="UP001164250"/>
    </source>
</evidence>
<gene>
    <name evidence="1" type="ORF">Patl1_22293</name>
</gene>
<name>A0ACC1A0N3_9ROSI</name>